<dbReference type="PANTHER" id="PTHR34400:SF4">
    <property type="entry name" value="MEMBRANE PROTEIN"/>
    <property type="match status" value="1"/>
</dbReference>
<gene>
    <name evidence="2" type="ORF">GCM10011514_42200</name>
</gene>
<keyword evidence="3" id="KW-1185">Reference proteome</keyword>
<feature type="domain" description="Iminophenyl-pyruvate dimer synthase" evidence="1">
    <location>
        <begin position="51"/>
        <end position="261"/>
    </location>
</feature>
<proteinExistence type="predicted"/>
<dbReference type="Pfam" id="PF12902">
    <property type="entry name" value="Ferritin-like"/>
    <property type="match status" value="1"/>
</dbReference>
<comment type="caution">
    <text evidence="2">The sequence shown here is derived from an EMBL/GenBank/DDBJ whole genome shotgun (WGS) entry which is preliminary data.</text>
</comment>
<dbReference type="AlphaFoldDB" id="A0A916Z2H4"/>
<name>A0A916Z2H4_9BACT</name>
<dbReference type="Gene3D" id="1.20.1260.10">
    <property type="match status" value="1"/>
</dbReference>
<dbReference type="Proteomes" id="UP000609064">
    <property type="component" value="Unassembled WGS sequence"/>
</dbReference>
<organism evidence="2 3">
    <name type="scientific">Emticicia aquatilis</name>
    <dbReference type="NCBI Taxonomy" id="1537369"/>
    <lineage>
        <taxon>Bacteria</taxon>
        <taxon>Pseudomonadati</taxon>
        <taxon>Bacteroidota</taxon>
        <taxon>Cytophagia</taxon>
        <taxon>Cytophagales</taxon>
        <taxon>Leadbetterellaceae</taxon>
        <taxon>Emticicia</taxon>
    </lineage>
</organism>
<evidence type="ECO:0000313" key="3">
    <source>
        <dbReference type="Proteomes" id="UP000609064"/>
    </source>
</evidence>
<protein>
    <recommendedName>
        <fullName evidence="1">Iminophenyl-pyruvate dimer synthase domain-containing protein</fullName>
    </recommendedName>
</protein>
<accession>A0A916Z2H4</accession>
<reference evidence="2" key="1">
    <citation type="journal article" date="2014" name="Int. J. Syst. Evol. Microbiol.">
        <title>Complete genome sequence of Corynebacterium casei LMG S-19264T (=DSM 44701T), isolated from a smear-ripened cheese.</title>
        <authorList>
            <consortium name="US DOE Joint Genome Institute (JGI-PGF)"/>
            <person name="Walter F."/>
            <person name="Albersmeier A."/>
            <person name="Kalinowski J."/>
            <person name="Ruckert C."/>
        </authorList>
    </citation>
    <scope>NUCLEOTIDE SEQUENCE</scope>
    <source>
        <strain evidence="2">CGMCC 1.15958</strain>
    </source>
</reference>
<reference evidence="2" key="2">
    <citation type="submission" date="2020-09" db="EMBL/GenBank/DDBJ databases">
        <authorList>
            <person name="Sun Q."/>
            <person name="Zhou Y."/>
        </authorList>
    </citation>
    <scope>NUCLEOTIDE SEQUENCE</scope>
    <source>
        <strain evidence="2">CGMCC 1.15958</strain>
    </source>
</reference>
<dbReference type="EMBL" id="BMKK01000010">
    <property type="protein sequence ID" value="GGD73651.1"/>
    <property type="molecule type" value="Genomic_DNA"/>
</dbReference>
<evidence type="ECO:0000259" key="1">
    <source>
        <dbReference type="Pfam" id="PF12902"/>
    </source>
</evidence>
<dbReference type="RefSeq" id="WP_188769127.1">
    <property type="nucleotide sequence ID" value="NZ_BMKK01000010.1"/>
</dbReference>
<dbReference type="PANTHER" id="PTHR34400">
    <property type="match status" value="1"/>
</dbReference>
<sequence>MESLFQTNNPKRHKIISDRFDTIQLKSSGEQFETASQETLQKKLEILKNDIQSAIELEHSTIPPYLCALYSIKDGANDYAANTIKSIVLEEMLHMIMAANILNAIGGSPAINTPNFIPEYPTKLPKITEDFYVSLEKFSKSSISTFLQIEKSAEHKPHPGKEYHSIGEFYASIKRRLKWLDKAIEGGIFTGKPELQITTEQYYGSGGKLVSVYCLDDAILAIDEIVGQGEGIDGEIEDPDHELFGEGIEYAHYFRFNEIYHEQKYRPRDSPQEPPTGKQITVDWDAVYNMKENPKMTDLPKDSEIWQKSYNFNKTYMALLNNIHDACNGNPQLLMQGIALMYDLKYKALELMKIPIAEGSSITVGPSFEYVE</sequence>
<dbReference type="InterPro" id="IPR012347">
    <property type="entry name" value="Ferritin-like"/>
</dbReference>
<evidence type="ECO:0000313" key="2">
    <source>
        <dbReference type="EMBL" id="GGD73651.1"/>
    </source>
</evidence>
<dbReference type="InterPro" id="IPR026820">
    <property type="entry name" value="VioB/RebD_dom"/>
</dbReference>